<dbReference type="Proteomes" id="UP000541444">
    <property type="component" value="Unassembled WGS sequence"/>
</dbReference>
<dbReference type="AlphaFoldDB" id="A0A7J7MZZ8"/>
<keyword evidence="2" id="KW-1185">Reference proteome</keyword>
<protein>
    <recommendedName>
        <fullName evidence="3">CCR4-NOT transcription complex subunit 9</fullName>
    </recommendedName>
</protein>
<evidence type="ECO:0000313" key="2">
    <source>
        <dbReference type="Proteomes" id="UP000541444"/>
    </source>
</evidence>
<dbReference type="EMBL" id="JACGCM010001165">
    <property type="protein sequence ID" value="KAF6160456.1"/>
    <property type="molecule type" value="Genomic_DNA"/>
</dbReference>
<evidence type="ECO:0000313" key="1">
    <source>
        <dbReference type="EMBL" id="KAF6160456.1"/>
    </source>
</evidence>
<feature type="non-terminal residue" evidence="1">
    <location>
        <position position="1"/>
    </location>
</feature>
<dbReference type="OrthoDB" id="1183224at2759"/>
<reference evidence="1 2" key="1">
    <citation type="journal article" date="2020" name="IScience">
        <title>Genome Sequencing of the Endangered Kingdonia uniflora (Circaeasteraceae, Ranunculales) Reveals Potential Mechanisms of Evolutionary Specialization.</title>
        <authorList>
            <person name="Sun Y."/>
            <person name="Deng T."/>
            <person name="Zhang A."/>
            <person name="Moore M.J."/>
            <person name="Landis J.B."/>
            <person name="Lin N."/>
            <person name="Zhang H."/>
            <person name="Zhang X."/>
            <person name="Huang J."/>
            <person name="Zhang X."/>
            <person name="Sun H."/>
            <person name="Wang H."/>
        </authorList>
    </citation>
    <scope>NUCLEOTIDE SEQUENCE [LARGE SCALE GENOMIC DNA]</scope>
    <source>
        <strain evidence="1">TB1705</strain>
        <tissue evidence="1">Leaf</tissue>
    </source>
</reference>
<accession>A0A7J7MZZ8</accession>
<proteinExistence type="predicted"/>
<dbReference type="InterPro" id="IPR007216">
    <property type="entry name" value="CNOT9"/>
</dbReference>
<sequence>MRRDYSVASHPDTRTLFLKAHILSYLYPFLYTTSKSRLVENLRLTSLGVIGQLVKVATFIVEQILLDDAGLQFICTTRESISKEVCILRIIAEHSSSRLLRHIIRCYSRLADNPSACIALYKWFLFMLIDGSFGNYLNVSASDLSLAS</sequence>
<dbReference type="GO" id="GO:0030014">
    <property type="term" value="C:CCR4-NOT complex"/>
    <property type="evidence" value="ECO:0007669"/>
    <property type="project" value="InterPro"/>
</dbReference>
<comment type="caution">
    <text evidence="1">The sequence shown here is derived from an EMBL/GenBank/DDBJ whole genome shotgun (WGS) entry which is preliminary data.</text>
</comment>
<dbReference type="GO" id="GO:0006402">
    <property type="term" value="P:mRNA catabolic process"/>
    <property type="evidence" value="ECO:0007669"/>
    <property type="project" value="InterPro"/>
</dbReference>
<dbReference type="Gene3D" id="1.25.10.10">
    <property type="entry name" value="Leucine-rich Repeat Variant"/>
    <property type="match status" value="2"/>
</dbReference>
<name>A0A7J7MZZ8_9MAGN</name>
<dbReference type="InterPro" id="IPR011989">
    <property type="entry name" value="ARM-like"/>
</dbReference>
<organism evidence="1 2">
    <name type="scientific">Kingdonia uniflora</name>
    <dbReference type="NCBI Taxonomy" id="39325"/>
    <lineage>
        <taxon>Eukaryota</taxon>
        <taxon>Viridiplantae</taxon>
        <taxon>Streptophyta</taxon>
        <taxon>Embryophyta</taxon>
        <taxon>Tracheophyta</taxon>
        <taxon>Spermatophyta</taxon>
        <taxon>Magnoliopsida</taxon>
        <taxon>Ranunculales</taxon>
        <taxon>Circaeasteraceae</taxon>
        <taxon>Kingdonia</taxon>
    </lineage>
</organism>
<gene>
    <name evidence="1" type="ORF">GIB67_019225</name>
</gene>
<dbReference type="PANTHER" id="PTHR12262">
    <property type="entry name" value="CCR4-NOT TRANSCRIPTION COMPLEX SUBUNIT 9"/>
    <property type="match status" value="1"/>
</dbReference>
<evidence type="ECO:0008006" key="3">
    <source>
        <dbReference type="Google" id="ProtNLM"/>
    </source>
</evidence>
<dbReference type="Pfam" id="PF04078">
    <property type="entry name" value="Rcd1"/>
    <property type="match status" value="1"/>
</dbReference>